<dbReference type="InterPro" id="IPR012651">
    <property type="entry name" value="Thia_Transptr_ThiT"/>
</dbReference>
<evidence type="ECO:0000313" key="2">
    <source>
        <dbReference type="EMBL" id="VYU35181.1"/>
    </source>
</evidence>
<keyword evidence="1" id="KW-0472">Membrane</keyword>
<reference evidence="2" key="1">
    <citation type="submission" date="2019-11" db="EMBL/GenBank/DDBJ databases">
        <authorList>
            <person name="Feng L."/>
        </authorList>
    </citation>
    <scope>NUCLEOTIDE SEQUENCE</scope>
    <source>
        <strain evidence="2">VrattiLFYP33</strain>
    </source>
</reference>
<feature type="transmembrane region" description="Helical" evidence="1">
    <location>
        <begin position="9"/>
        <end position="29"/>
    </location>
</feature>
<dbReference type="Gene3D" id="1.10.1760.20">
    <property type="match status" value="1"/>
</dbReference>
<feature type="transmembrane region" description="Helical" evidence="1">
    <location>
        <begin position="106"/>
        <end position="132"/>
    </location>
</feature>
<dbReference type="AlphaFoldDB" id="A0A6N3E8Y0"/>
<dbReference type="RefSeq" id="WP_021842551.1">
    <property type="nucleotide sequence ID" value="NZ_CACRUX010000066.1"/>
</dbReference>
<proteinExistence type="predicted"/>
<protein>
    <submittedName>
        <fullName evidence="2">Thiamine transporter ThiT</fullName>
    </submittedName>
</protein>
<evidence type="ECO:0000256" key="1">
    <source>
        <dbReference type="SAM" id="Phobius"/>
    </source>
</evidence>
<accession>A0A6N3E8Y0</accession>
<dbReference type="GO" id="GO:0015234">
    <property type="term" value="F:thiamine transmembrane transporter activity"/>
    <property type="evidence" value="ECO:0007669"/>
    <property type="project" value="InterPro"/>
</dbReference>
<dbReference type="EMBL" id="CACRUX010000066">
    <property type="protein sequence ID" value="VYU35181.1"/>
    <property type="molecule type" value="Genomic_DNA"/>
</dbReference>
<dbReference type="Pfam" id="PF09515">
    <property type="entry name" value="Thia_YuaJ"/>
    <property type="match status" value="1"/>
</dbReference>
<name>A0A6N3E8Y0_9FIRM</name>
<feature type="transmembrane region" description="Helical" evidence="1">
    <location>
        <begin position="144"/>
        <end position="167"/>
    </location>
</feature>
<dbReference type="NCBIfam" id="TIGR02357">
    <property type="entry name" value="ECF_ThiT_YuaJ"/>
    <property type="match status" value="1"/>
</dbReference>
<organism evidence="2">
    <name type="scientific">Veillonella ratti</name>
    <dbReference type="NCBI Taxonomy" id="103892"/>
    <lineage>
        <taxon>Bacteria</taxon>
        <taxon>Bacillati</taxon>
        <taxon>Bacillota</taxon>
        <taxon>Negativicutes</taxon>
        <taxon>Veillonellales</taxon>
        <taxon>Veillonellaceae</taxon>
        <taxon>Veillonella</taxon>
    </lineage>
</organism>
<dbReference type="GO" id="GO:0005886">
    <property type="term" value="C:plasma membrane"/>
    <property type="evidence" value="ECO:0007669"/>
    <property type="project" value="InterPro"/>
</dbReference>
<gene>
    <name evidence="2" type="primary">thiT</name>
    <name evidence="2" type="ORF">VRLFYP33_01811</name>
</gene>
<sequence length="178" mass="19557">MEQKQRTRMLVEAGLSIAIAYVLHFVVLFQMPQGGSVNAANLVPLIIFAIRWGGKWGVITCMAYGIIDFLLGFKFSLHFLSILLDYILGYGAIGVAGFFGNSRVRAIWGVTAGCALRWVCSVVSGAVVFASYAPAGQNPWIYSMIYNASYMVPELVINMAVIVLFYNRIMKGIRSARG</sequence>
<feature type="transmembrane region" description="Helical" evidence="1">
    <location>
        <begin position="79"/>
        <end position="99"/>
    </location>
</feature>
<keyword evidence="1" id="KW-1133">Transmembrane helix</keyword>
<keyword evidence="1" id="KW-0812">Transmembrane</keyword>